<feature type="domain" description="AB hydrolase-1" evidence="1">
    <location>
        <begin position="72"/>
        <end position="315"/>
    </location>
</feature>
<keyword evidence="3" id="KW-1185">Reference proteome</keyword>
<dbReference type="Proteomes" id="UP000272400">
    <property type="component" value="Unassembled WGS sequence"/>
</dbReference>
<proteinExistence type="predicted"/>
<accession>A0A3N1D757</accession>
<dbReference type="GO" id="GO:0003824">
    <property type="term" value="F:catalytic activity"/>
    <property type="evidence" value="ECO:0007669"/>
    <property type="project" value="UniProtKB-ARBA"/>
</dbReference>
<dbReference type="PANTHER" id="PTHR36837:SF2">
    <property type="entry name" value="POLY(3-HYDROXYALKANOATE) POLYMERASE SUBUNIT PHAC"/>
    <property type="match status" value="1"/>
</dbReference>
<dbReference type="AlphaFoldDB" id="A0A3N1D757"/>
<dbReference type="EMBL" id="RJKE01000001">
    <property type="protein sequence ID" value="ROO89299.1"/>
    <property type="molecule type" value="Genomic_DNA"/>
</dbReference>
<dbReference type="InterPro" id="IPR000073">
    <property type="entry name" value="AB_hydrolase_1"/>
</dbReference>
<dbReference type="Pfam" id="PF00561">
    <property type="entry name" value="Abhydrolase_1"/>
    <property type="match status" value="1"/>
</dbReference>
<comment type="caution">
    <text evidence="2">The sequence shown here is derived from an EMBL/GenBank/DDBJ whole genome shotgun (WGS) entry which is preliminary data.</text>
</comment>
<dbReference type="OrthoDB" id="345573at2"/>
<evidence type="ECO:0000259" key="1">
    <source>
        <dbReference type="Pfam" id="PF00561"/>
    </source>
</evidence>
<evidence type="ECO:0000313" key="2">
    <source>
        <dbReference type="EMBL" id="ROO89299.1"/>
    </source>
</evidence>
<dbReference type="RefSeq" id="WP_123668419.1">
    <property type="nucleotide sequence ID" value="NZ_RJKE01000001.1"/>
</dbReference>
<dbReference type="InterPro" id="IPR051321">
    <property type="entry name" value="PHA/PHB_synthase"/>
</dbReference>
<dbReference type="SUPFAM" id="SSF53474">
    <property type="entry name" value="alpha/beta-Hydrolases"/>
    <property type="match status" value="1"/>
</dbReference>
<protein>
    <submittedName>
        <fullName evidence="2">Polyhydroxyalkanoate synthase</fullName>
    </submittedName>
</protein>
<name>A0A3N1D757_9ACTN</name>
<dbReference type="InterPro" id="IPR029058">
    <property type="entry name" value="AB_hydrolase_fold"/>
</dbReference>
<evidence type="ECO:0000313" key="3">
    <source>
        <dbReference type="Proteomes" id="UP000272400"/>
    </source>
</evidence>
<dbReference type="Gene3D" id="3.40.50.1820">
    <property type="entry name" value="alpha/beta hydrolase"/>
    <property type="match status" value="1"/>
</dbReference>
<organism evidence="2 3">
    <name type="scientific">Actinocorallia herbida</name>
    <dbReference type="NCBI Taxonomy" id="58109"/>
    <lineage>
        <taxon>Bacteria</taxon>
        <taxon>Bacillati</taxon>
        <taxon>Actinomycetota</taxon>
        <taxon>Actinomycetes</taxon>
        <taxon>Streptosporangiales</taxon>
        <taxon>Thermomonosporaceae</taxon>
        <taxon>Actinocorallia</taxon>
    </lineage>
</organism>
<gene>
    <name evidence="2" type="ORF">EDD29_6988</name>
</gene>
<reference evidence="2 3" key="1">
    <citation type="submission" date="2018-11" db="EMBL/GenBank/DDBJ databases">
        <title>Sequencing the genomes of 1000 actinobacteria strains.</title>
        <authorList>
            <person name="Klenk H.-P."/>
        </authorList>
    </citation>
    <scope>NUCLEOTIDE SEQUENCE [LARGE SCALE GENOMIC DNA]</scope>
    <source>
        <strain evidence="2 3">DSM 44254</strain>
    </source>
</reference>
<dbReference type="PANTHER" id="PTHR36837">
    <property type="entry name" value="POLY(3-HYDROXYALKANOATE) POLYMERASE SUBUNIT PHAC"/>
    <property type="match status" value="1"/>
</dbReference>
<sequence>MFPSPKKIRDATANAAHRLRHGAVADLTPTPSDPVGGSGALRRYRPAASVIATGPPVLLVPPPVPGAAWAFDLRRGGSLAAHLVATGRRVHLLDLAPADTAEHPGGPARWIGETIPEAVRRVSRDAGGQPVQLVGWSLGGILAVLAAAADPGLPLASLATLAAPVDRTAVPAGADPVAHIAGSRGVLPGAVQRIAPESLLHGYETYGIDKRLTRPVKLLLHLDDADFLAQAEAREAFAARVTADPASAQAATRFFRRGDLASGAVLVGGRRIALSDVRVPVLVLAGRDDAFAPLAAVHPLTRLLTGSPEVRFATAPGSHLGVLTGRAARATTWPRLGAWLDEATLQHGLRPARKNPDKVVTRT</sequence>